<dbReference type="PROSITE" id="PS51257">
    <property type="entry name" value="PROKAR_LIPOPROTEIN"/>
    <property type="match status" value="1"/>
</dbReference>
<gene>
    <name evidence="3" type="ORF">EXE25_08260</name>
</gene>
<comment type="caution">
    <text evidence="3">The sequence shown here is derived from an EMBL/GenBank/DDBJ whole genome shotgun (WGS) entry which is preliminary data.</text>
</comment>
<dbReference type="Pfam" id="PF01551">
    <property type="entry name" value="Peptidase_M23"/>
    <property type="match status" value="1"/>
</dbReference>
<dbReference type="AlphaFoldDB" id="A0A4Q7AUI3"/>
<dbReference type="CDD" id="cd12797">
    <property type="entry name" value="M23_peptidase"/>
    <property type="match status" value="1"/>
</dbReference>
<accession>A0A4Q7AUI3</accession>
<evidence type="ECO:0000313" key="4">
    <source>
        <dbReference type="Proteomes" id="UP000293483"/>
    </source>
</evidence>
<protein>
    <submittedName>
        <fullName evidence="3">M23 family metallopeptidase</fullName>
    </submittedName>
</protein>
<dbReference type="PANTHER" id="PTHR21666">
    <property type="entry name" value="PEPTIDASE-RELATED"/>
    <property type="match status" value="1"/>
</dbReference>
<dbReference type="Gene3D" id="2.70.70.10">
    <property type="entry name" value="Glucose Permease (Domain IIA)"/>
    <property type="match status" value="1"/>
</dbReference>
<dbReference type="EMBL" id="SGSU01000008">
    <property type="protein sequence ID" value="RZG67102.1"/>
    <property type="molecule type" value="Genomic_DNA"/>
</dbReference>
<name>A0A4Q7AUI3_9GAMM</name>
<reference evidence="3 4" key="1">
    <citation type="submission" date="2019-02" db="EMBL/GenBank/DDBJ databases">
        <title>The Batch Genome Submission of Acinetobacter spp. strains.</title>
        <authorList>
            <person name="Qin J."/>
            <person name="Hu Y."/>
            <person name="Ye H."/>
            <person name="Wei L."/>
            <person name="Feng Y."/>
            <person name="Zong Z."/>
        </authorList>
    </citation>
    <scope>NUCLEOTIDE SEQUENCE [LARGE SCALE GENOMIC DNA]</scope>
    <source>
        <strain evidence="3 4">WCHABo060081</strain>
    </source>
</reference>
<evidence type="ECO:0000313" key="3">
    <source>
        <dbReference type="EMBL" id="RZG67102.1"/>
    </source>
</evidence>
<organism evidence="3 4">
    <name type="scientific">Acinetobacter bouvetii</name>
    <dbReference type="NCBI Taxonomy" id="202951"/>
    <lineage>
        <taxon>Bacteria</taxon>
        <taxon>Pseudomonadati</taxon>
        <taxon>Pseudomonadota</taxon>
        <taxon>Gammaproteobacteria</taxon>
        <taxon>Moraxellales</taxon>
        <taxon>Moraxellaceae</taxon>
        <taxon>Acinetobacter</taxon>
    </lineage>
</organism>
<feature type="chain" id="PRO_5020347504" evidence="1">
    <location>
        <begin position="23"/>
        <end position="184"/>
    </location>
</feature>
<dbReference type="PANTHER" id="PTHR21666:SF268">
    <property type="entry name" value="PEPTIDASE M23 DOMAIN-CONTAINING PROTEIN"/>
    <property type="match status" value="1"/>
</dbReference>
<dbReference type="STRING" id="202951.GCA_001485025_02589"/>
<dbReference type="InterPro" id="IPR016047">
    <property type="entry name" value="M23ase_b-sheet_dom"/>
</dbReference>
<sequence>MRYCLLRLSALASLSFVLLLLAACRTTPPAPSRSQLPASQVQQLKNMRLAKQLPVPVQGIKRHGLKDTWGASRSQGRAHEGIDILAPRGTKVYSATDGLIADLRNNNLGGKVIWVMGPAGSWHYYAHLDSHKRGLNVGDTVKKGDLIGYVGNTGNARSTAPHLHYGIYLNGKGRGAVNPFPYLR</sequence>
<dbReference type="GO" id="GO:0004222">
    <property type="term" value="F:metalloendopeptidase activity"/>
    <property type="evidence" value="ECO:0007669"/>
    <property type="project" value="TreeGrafter"/>
</dbReference>
<feature type="domain" description="M23ase beta-sheet core" evidence="2">
    <location>
        <begin position="78"/>
        <end position="172"/>
    </location>
</feature>
<dbReference type="SUPFAM" id="SSF51261">
    <property type="entry name" value="Duplicated hybrid motif"/>
    <property type="match status" value="1"/>
</dbReference>
<dbReference type="InterPro" id="IPR011055">
    <property type="entry name" value="Dup_hybrid_motif"/>
</dbReference>
<feature type="signal peptide" evidence="1">
    <location>
        <begin position="1"/>
        <end position="22"/>
    </location>
</feature>
<evidence type="ECO:0000259" key="2">
    <source>
        <dbReference type="Pfam" id="PF01551"/>
    </source>
</evidence>
<dbReference type="InterPro" id="IPR050570">
    <property type="entry name" value="Cell_wall_metabolism_enzyme"/>
</dbReference>
<keyword evidence="1" id="KW-0732">Signal</keyword>
<evidence type="ECO:0000256" key="1">
    <source>
        <dbReference type="SAM" id="SignalP"/>
    </source>
</evidence>
<proteinExistence type="predicted"/>
<dbReference type="Proteomes" id="UP000293483">
    <property type="component" value="Unassembled WGS sequence"/>
</dbReference>